<dbReference type="EMBL" id="KZ819641">
    <property type="protein sequence ID" value="PWN86974.1"/>
    <property type="molecule type" value="Genomic_DNA"/>
</dbReference>
<name>A0A316YDQ1_9BASI</name>
<dbReference type="Proteomes" id="UP000245768">
    <property type="component" value="Unassembled WGS sequence"/>
</dbReference>
<dbReference type="InParanoid" id="A0A316YDQ1"/>
<evidence type="ECO:0000313" key="3">
    <source>
        <dbReference type="EMBL" id="PWN86974.1"/>
    </source>
</evidence>
<dbReference type="GeneID" id="37047267"/>
<keyword evidence="4" id="KW-1185">Reference proteome</keyword>
<feature type="region of interest" description="Disordered" evidence="1">
    <location>
        <begin position="134"/>
        <end position="168"/>
    </location>
</feature>
<dbReference type="RefSeq" id="XP_025374172.1">
    <property type="nucleotide sequence ID" value="XM_025525351.1"/>
</dbReference>
<reference evidence="3" key="1">
    <citation type="journal article" date="2018" name="Mol. Biol. Evol.">
        <title>Broad Genomic Sampling Reveals a Smut Pathogenic Ancestry of the Fungal Clade Ustilaginomycotina.</title>
        <authorList>
            <person name="Kijpornyongpan T."/>
            <person name="Mondo S.J."/>
            <person name="Barry K."/>
            <person name="Sandor L."/>
            <person name="Lee J."/>
            <person name="Lipzen A."/>
            <person name="Pangilinan J."/>
            <person name="LaButti K."/>
            <person name="Hainaut M."/>
            <person name="Henrissat B."/>
            <person name="Grigoriev I.V."/>
            <person name="Spatafora J.W."/>
            <person name="Aime M.C."/>
        </authorList>
    </citation>
    <scope>NUCLEOTIDE SEQUENCE [LARGE SCALE GENOMIC DNA]</scope>
    <source>
        <strain evidence="3">MCA 4198</strain>
    </source>
</reference>
<protein>
    <submittedName>
        <fullName evidence="3">Uncharacterized protein</fullName>
    </submittedName>
</protein>
<gene>
    <name evidence="3" type="ORF">FA10DRAFT_304405</name>
</gene>
<organism evidence="3 4">
    <name type="scientific">Acaromyces ingoldii</name>
    <dbReference type="NCBI Taxonomy" id="215250"/>
    <lineage>
        <taxon>Eukaryota</taxon>
        <taxon>Fungi</taxon>
        <taxon>Dikarya</taxon>
        <taxon>Basidiomycota</taxon>
        <taxon>Ustilaginomycotina</taxon>
        <taxon>Exobasidiomycetes</taxon>
        <taxon>Exobasidiales</taxon>
        <taxon>Cryptobasidiaceae</taxon>
        <taxon>Acaromyces</taxon>
    </lineage>
</organism>
<feature type="signal peptide" evidence="2">
    <location>
        <begin position="1"/>
        <end position="21"/>
    </location>
</feature>
<dbReference type="AlphaFoldDB" id="A0A316YDQ1"/>
<evidence type="ECO:0000256" key="1">
    <source>
        <dbReference type="SAM" id="MobiDB-lite"/>
    </source>
</evidence>
<feature type="chain" id="PRO_5016282402" evidence="2">
    <location>
        <begin position="22"/>
        <end position="168"/>
    </location>
</feature>
<accession>A0A316YDQ1</accession>
<evidence type="ECO:0000313" key="4">
    <source>
        <dbReference type="Proteomes" id="UP000245768"/>
    </source>
</evidence>
<keyword evidence="2" id="KW-0732">Signal</keyword>
<proteinExistence type="predicted"/>
<sequence length="168" mass="18020">MKLPFFSLTLLFFELAGRVTATRSSSARNVPQANIAASNACQGYDDLTTSAFSQDASKTHCEALSALQDAKAAYVGSRMGGTTESQVEQGSNARVDNEGLDHTDRLGQAHSIRFDPFAPLVQDNDLPDTLKFLLNGPDPHEKSGHAPPSAPPPSQLDDSLQGMLLRHL</sequence>
<evidence type="ECO:0000256" key="2">
    <source>
        <dbReference type="SAM" id="SignalP"/>
    </source>
</evidence>